<feature type="compositionally biased region" description="Polar residues" evidence="4">
    <location>
        <begin position="1147"/>
        <end position="1158"/>
    </location>
</feature>
<dbReference type="SUPFAM" id="SSF48403">
    <property type="entry name" value="Ankyrin repeat"/>
    <property type="match status" value="1"/>
</dbReference>
<dbReference type="PROSITE" id="PS50088">
    <property type="entry name" value="ANK_REPEAT"/>
    <property type="match status" value="1"/>
</dbReference>
<feature type="repeat" description="ANK" evidence="2">
    <location>
        <begin position="62"/>
        <end position="85"/>
    </location>
</feature>
<feature type="compositionally biased region" description="Acidic residues" evidence="4">
    <location>
        <begin position="601"/>
        <end position="620"/>
    </location>
</feature>
<dbReference type="SUPFAM" id="SSF50985">
    <property type="entry name" value="RCC1/BLIP-II"/>
    <property type="match status" value="1"/>
</dbReference>
<dbReference type="InterPro" id="IPR011333">
    <property type="entry name" value="SKP1/BTB/POZ_sf"/>
</dbReference>
<feature type="compositionally biased region" description="Polar residues" evidence="4">
    <location>
        <begin position="1018"/>
        <end position="1030"/>
    </location>
</feature>
<dbReference type="Gene3D" id="3.30.710.10">
    <property type="entry name" value="Potassium Channel Kv1.1, Chain A"/>
    <property type="match status" value="2"/>
</dbReference>
<keyword evidence="2" id="KW-0040">ANK repeat</keyword>
<evidence type="ECO:0000256" key="2">
    <source>
        <dbReference type="PROSITE-ProRule" id="PRU00023"/>
    </source>
</evidence>
<dbReference type="Gene3D" id="1.25.40.20">
    <property type="entry name" value="Ankyrin repeat-containing domain"/>
    <property type="match status" value="1"/>
</dbReference>
<reference evidence="6" key="1">
    <citation type="journal article" date="2019" name="G3 (Bethesda)">
        <title>Genome Assemblies of Two Rare Opportunistic Yeast Pathogens: Diutina rugosa (syn. Candida rugosa) and Trichomonascus ciferrii (syn. Candida ciferrii).</title>
        <authorList>
            <person name="Mixao V."/>
            <person name="Saus E."/>
            <person name="Hansen A.P."/>
            <person name="Lass-Florl C."/>
            <person name="Gabaldon T."/>
        </authorList>
    </citation>
    <scope>NUCLEOTIDE SEQUENCE</scope>
    <source>
        <strain evidence="6">CBS 4856</strain>
    </source>
</reference>
<feature type="compositionally biased region" description="Pro residues" evidence="4">
    <location>
        <begin position="1087"/>
        <end position="1099"/>
    </location>
</feature>
<dbReference type="SMART" id="SM00225">
    <property type="entry name" value="BTB"/>
    <property type="match status" value="2"/>
</dbReference>
<feature type="repeat" description="RCC1" evidence="3">
    <location>
        <begin position="276"/>
        <end position="329"/>
    </location>
</feature>
<protein>
    <recommendedName>
        <fullName evidence="5">BTB domain-containing protein</fullName>
    </recommendedName>
</protein>
<dbReference type="InterPro" id="IPR000210">
    <property type="entry name" value="BTB/POZ_dom"/>
</dbReference>
<feature type="repeat" description="RCC1" evidence="3">
    <location>
        <begin position="158"/>
        <end position="221"/>
    </location>
</feature>
<dbReference type="Pfam" id="PF12796">
    <property type="entry name" value="Ank_2"/>
    <property type="match status" value="1"/>
</dbReference>
<dbReference type="Pfam" id="PF00415">
    <property type="entry name" value="RCC1"/>
    <property type="match status" value="1"/>
</dbReference>
<evidence type="ECO:0000313" key="6">
    <source>
        <dbReference type="EMBL" id="KAA8915116.1"/>
    </source>
</evidence>
<dbReference type="PROSITE" id="PS50297">
    <property type="entry name" value="ANK_REP_REGION"/>
    <property type="match status" value="1"/>
</dbReference>
<evidence type="ECO:0000256" key="4">
    <source>
        <dbReference type="SAM" id="MobiDB-lite"/>
    </source>
</evidence>
<feature type="domain" description="BTB" evidence="5">
    <location>
        <begin position="798"/>
        <end position="865"/>
    </location>
</feature>
<feature type="region of interest" description="Disordered" evidence="4">
    <location>
        <begin position="1015"/>
        <end position="1233"/>
    </location>
</feature>
<feature type="compositionally biased region" description="Low complexity" evidence="4">
    <location>
        <begin position="1178"/>
        <end position="1190"/>
    </location>
</feature>
<dbReference type="SUPFAM" id="SSF54695">
    <property type="entry name" value="POZ domain"/>
    <property type="match status" value="1"/>
</dbReference>
<dbReference type="SMART" id="SM00248">
    <property type="entry name" value="ANK"/>
    <property type="match status" value="2"/>
</dbReference>
<keyword evidence="7" id="KW-1185">Reference proteome</keyword>
<name>A0A642V5Q8_9ASCO</name>
<evidence type="ECO:0000259" key="5">
    <source>
        <dbReference type="PROSITE" id="PS50097"/>
    </source>
</evidence>
<evidence type="ECO:0000256" key="3">
    <source>
        <dbReference type="PROSITE-ProRule" id="PRU00235"/>
    </source>
</evidence>
<dbReference type="Gene3D" id="2.130.10.30">
    <property type="entry name" value="Regulator of chromosome condensation 1/beta-lactamase-inhibitor protein II"/>
    <property type="match status" value="1"/>
</dbReference>
<feature type="region of interest" description="Disordered" evidence="4">
    <location>
        <begin position="1278"/>
        <end position="1324"/>
    </location>
</feature>
<dbReference type="InterPro" id="IPR009091">
    <property type="entry name" value="RCC1/BLIP-II"/>
</dbReference>
<feature type="compositionally biased region" description="Low complexity" evidence="4">
    <location>
        <begin position="1100"/>
        <end position="1114"/>
    </location>
</feature>
<feature type="repeat" description="RCC1" evidence="3">
    <location>
        <begin position="224"/>
        <end position="275"/>
    </location>
</feature>
<dbReference type="PROSITE" id="PS50097">
    <property type="entry name" value="BTB"/>
    <property type="match status" value="1"/>
</dbReference>
<comment type="caution">
    <text evidence="6">The sequence shown here is derived from an EMBL/GenBank/DDBJ whole genome shotgun (WGS) entry which is preliminary data.</text>
</comment>
<accession>A0A642V5Q8</accession>
<feature type="compositionally biased region" description="Polar residues" evidence="4">
    <location>
        <begin position="1117"/>
        <end position="1127"/>
    </location>
</feature>
<proteinExistence type="predicted"/>
<evidence type="ECO:0000256" key="1">
    <source>
        <dbReference type="ARBA" id="ARBA00022737"/>
    </source>
</evidence>
<dbReference type="Proteomes" id="UP000761534">
    <property type="component" value="Unassembled WGS sequence"/>
</dbReference>
<dbReference type="VEuPathDB" id="FungiDB:TRICI_002725"/>
<dbReference type="InterPro" id="IPR051625">
    <property type="entry name" value="Signaling_Regulatory_Domain"/>
</dbReference>
<dbReference type="PANTHER" id="PTHR22872">
    <property type="entry name" value="BTK-BINDING PROTEIN-RELATED"/>
    <property type="match status" value="1"/>
</dbReference>
<sequence>MPIDERLYGTSSDEARAFHMDVYETIQKIPYGHVTSTTMTENEVIKDISKLSKTQINQRDIFGRTLLHLAASVGNYQLVEQILDHAHSDPSLSDYESGYSALHRAFLCGNISCAQVMLQKVNDRSQLLRLIDRDNLSPLDLLSEHFSFSAWDSKIGGSDLFTFGSNANHTLGFADPDDRSNPQMVKLRRNGESMSSRARFRPIRILDVKVSKQHSAILTDQSTGNLLICGIPTEGRLGMSGSSTQFSFSPIPSLTDERIVSVALSIDHSVAVNRSGDVFTWGSNKYGQLGYTTSSSKQYSPRKVAGDLKKTRLSGCAASRIHTVVFNESDMFVWGTNAGQLGFSSTDEVISQPRLVLHLPSDIIMVCATEVATVTLFDNHDVWVFMNGERFKVPFQVDRFNNSKDSFDVFRPRRAHEPCYVTKIAAKGSYVCALFNHGAVYGFSLEKFHSSKEQPMKPSHIVKSLKIHPMWVGRTAYKCAVDVDIGEDGSVIICTEAGYVFRKFKRKGAKNKFERVPLINRIQQVRCDQIFGSFAAIRQDVVAEPYPIAAPATSRDFHYLVPFVDYSSATKVNELLRGRVKPVVHTKYLVEPRRKAMTNNEMDDESDDEDESDREEELEEENRGKRFVKSEVNESLLRWLRSFNPDSLKMQRQQVKDRGYDMDIVDKSSKVKIPAHRVIIRCRSSRISELMDGKVESFDVPNAGIITYNGNKRQLVFDGFQLEAVVILLYYFYTDHIIAVWDTYPAYGEPSRILKAKTQLLETARFLKLEHLRAGILRRLQPTPSLNLDLLKIGNTFADVAIKLKDGQTTFAHSYILKARSSYFATLLSGRWDLQKDTQGRVEINQTEISAEVFKVVMTFIYGDRQVDLLNNEEKQTSKDFIRFVLDVLITADQLSLLRLKDICQCILCDFVNVTNAGWMLEKSVDYDAGGLHDRVLHYICQNIDCIMENGFLAELSEDLFSYIDERLKLYQGQFSKTHGGVNSQIKEFLNDINDVNDFMTRIVPLYGSRDQRKVSISHVNQQRRASSNGKLPPIEDLSLTDSTPTSQRRRSSRLSSSGASAIKEALSKSSPVATIEEPPQTSSTPSPVPQKKSPPVPASPLSLKPKSSPKLASWTDPKTTPSSVSPMSIGEIYNKQPSSSSQKSNTAKIPTATPTKLSQKERKKLHRETSQEAVGHSNGSSSSPWSNGPTATPWKALNPNQPETPDSSPFAMYRNKGKTPSKPAVPPPTLGDIIQQEQKKVEIQAQQNTRSLKEIQQEEEFDKWWAMESERQQKLEQARMALNQWDSNNKNGPSNRGRGRGRGNRGKGPSNRGARGKGRDTHS</sequence>
<dbReference type="InterPro" id="IPR002110">
    <property type="entry name" value="Ankyrin_rpt"/>
</dbReference>
<dbReference type="InterPro" id="IPR000408">
    <property type="entry name" value="Reg_chr_condens"/>
</dbReference>
<gene>
    <name evidence="6" type="ORF">TRICI_002725</name>
</gene>
<organism evidence="6 7">
    <name type="scientific">Trichomonascus ciferrii</name>
    <dbReference type="NCBI Taxonomy" id="44093"/>
    <lineage>
        <taxon>Eukaryota</taxon>
        <taxon>Fungi</taxon>
        <taxon>Dikarya</taxon>
        <taxon>Ascomycota</taxon>
        <taxon>Saccharomycotina</taxon>
        <taxon>Dipodascomycetes</taxon>
        <taxon>Dipodascales</taxon>
        <taxon>Trichomonascaceae</taxon>
        <taxon>Trichomonascus</taxon>
        <taxon>Trichomonascus ciferrii complex</taxon>
    </lineage>
</organism>
<dbReference type="Pfam" id="PF00651">
    <property type="entry name" value="BTB"/>
    <property type="match status" value="1"/>
</dbReference>
<feature type="repeat" description="RCC1" evidence="3">
    <location>
        <begin position="329"/>
        <end position="379"/>
    </location>
</feature>
<feature type="compositionally biased region" description="Low complexity" evidence="4">
    <location>
        <begin position="1135"/>
        <end position="1146"/>
    </location>
</feature>
<dbReference type="PANTHER" id="PTHR22872:SF2">
    <property type="entry name" value="INHIBITOR OF BRUTON TYROSINE KINASE"/>
    <property type="match status" value="1"/>
</dbReference>
<keyword evidence="1" id="KW-0677">Repeat</keyword>
<dbReference type="OrthoDB" id="1893551at2759"/>
<evidence type="ECO:0000313" key="7">
    <source>
        <dbReference type="Proteomes" id="UP000761534"/>
    </source>
</evidence>
<dbReference type="EMBL" id="SWFS01000184">
    <property type="protein sequence ID" value="KAA8915116.1"/>
    <property type="molecule type" value="Genomic_DNA"/>
</dbReference>
<feature type="compositionally biased region" description="Polar residues" evidence="4">
    <location>
        <begin position="1199"/>
        <end position="1208"/>
    </location>
</feature>
<dbReference type="InterPro" id="IPR036770">
    <property type="entry name" value="Ankyrin_rpt-contain_sf"/>
</dbReference>
<feature type="region of interest" description="Disordered" evidence="4">
    <location>
        <begin position="594"/>
        <end position="624"/>
    </location>
</feature>
<dbReference type="PROSITE" id="PS50012">
    <property type="entry name" value="RCC1_3"/>
    <property type="match status" value="4"/>
</dbReference>